<evidence type="ECO:0000313" key="2">
    <source>
        <dbReference type="Proteomes" id="UP000563898"/>
    </source>
</evidence>
<sequence>MSDQRTFLGGRYLLRKLVTDSQPSYLLTSGFLGQTKEFEIAVPANFFRFDQTESGDYGLAATAIPLGQACISSFLSFGRYAQRFRQMYFDQAAELLGAVLPLSDRYGRPSTFDFKSLTPYARTNFREVIISLKENIENSVE</sequence>
<gene>
    <name evidence="1" type="ORF">HGA05_03340</name>
</gene>
<organism evidence="1 2">
    <name type="scientific">Gordonia polyisoprenivorans</name>
    <dbReference type="NCBI Taxonomy" id="84595"/>
    <lineage>
        <taxon>Bacteria</taxon>
        <taxon>Bacillati</taxon>
        <taxon>Actinomycetota</taxon>
        <taxon>Actinomycetes</taxon>
        <taxon>Mycobacteriales</taxon>
        <taxon>Gordoniaceae</taxon>
        <taxon>Gordonia</taxon>
    </lineage>
</organism>
<evidence type="ECO:0000313" key="1">
    <source>
        <dbReference type="EMBL" id="NKY00600.1"/>
    </source>
</evidence>
<dbReference type="AlphaFoldDB" id="A0A846WI98"/>
<protein>
    <submittedName>
        <fullName evidence="1">Uncharacterized protein</fullName>
    </submittedName>
</protein>
<comment type="caution">
    <text evidence="1">The sequence shown here is derived from an EMBL/GenBank/DDBJ whole genome shotgun (WGS) entry which is preliminary data.</text>
</comment>
<proteinExistence type="predicted"/>
<accession>A0A846WI98</accession>
<reference evidence="1 2" key="1">
    <citation type="submission" date="2020-04" db="EMBL/GenBank/DDBJ databases">
        <title>MicrobeNet Type strains.</title>
        <authorList>
            <person name="Nicholson A.C."/>
        </authorList>
    </citation>
    <scope>NUCLEOTIDE SEQUENCE [LARGE SCALE GENOMIC DNA]</scope>
    <source>
        <strain evidence="1 2">ATCC BAA-14</strain>
    </source>
</reference>
<name>A0A846WI98_9ACTN</name>
<dbReference type="Proteomes" id="UP000563898">
    <property type="component" value="Unassembled WGS sequence"/>
</dbReference>
<dbReference type="EMBL" id="JAAXPC010000001">
    <property type="protein sequence ID" value="NKY00600.1"/>
    <property type="molecule type" value="Genomic_DNA"/>
</dbReference>
<dbReference type="RefSeq" id="WP_138944164.1">
    <property type="nucleotide sequence ID" value="NZ_JAAXPC010000001.1"/>
</dbReference>